<dbReference type="Proteomes" id="UP000427769">
    <property type="component" value="Chromosome"/>
</dbReference>
<dbReference type="InterPro" id="IPR001647">
    <property type="entry name" value="HTH_TetR"/>
</dbReference>
<protein>
    <submittedName>
        <fullName evidence="4">TetR family transcriptional regulator</fullName>
    </submittedName>
</protein>
<dbReference type="OrthoDB" id="9808476at2"/>
<evidence type="ECO:0000256" key="2">
    <source>
        <dbReference type="PROSITE-ProRule" id="PRU00335"/>
    </source>
</evidence>
<dbReference type="InterPro" id="IPR009057">
    <property type="entry name" value="Homeodomain-like_sf"/>
</dbReference>
<keyword evidence="5" id="KW-1185">Reference proteome</keyword>
<organism evidence="4 5">
    <name type="scientific">Desulfosarcina widdelii</name>
    <dbReference type="NCBI Taxonomy" id="947919"/>
    <lineage>
        <taxon>Bacteria</taxon>
        <taxon>Pseudomonadati</taxon>
        <taxon>Thermodesulfobacteriota</taxon>
        <taxon>Desulfobacteria</taxon>
        <taxon>Desulfobacterales</taxon>
        <taxon>Desulfosarcinaceae</taxon>
        <taxon>Desulfosarcina</taxon>
    </lineage>
</organism>
<accession>A0A5K7YYP1</accession>
<dbReference type="Pfam" id="PF00440">
    <property type="entry name" value="TetR_N"/>
    <property type="match status" value="1"/>
</dbReference>
<evidence type="ECO:0000313" key="5">
    <source>
        <dbReference type="Proteomes" id="UP000427769"/>
    </source>
</evidence>
<feature type="DNA-binding region" description="H-T-H motif" evidence="2">
    <location>
        <begin position="29"/>
        <end position="48"/>
    </location>
</feature>
<dbReference type="RefSeq" id="WP_155303784.1">
    <property type="nucleotide sequence ID" value="NZ_AP021875.1"/>
</dbReference>
<reference evidence="4 5" key="1">
    <citation type="submission" date="2019-11" db="EMBL/GenBank/DDBJ databases">
        <title>Comparative genomics of hydrocarbon-degrading Desulfosarcina strains.</title>
        <authorList>
            <person name="Watanabe M."/>
            <person name="Kojima H."/>
            <person name="Fukui M."/>
        </authorList>
    </citation>
    <scope>NUCLEOTIDE SEQUENCE [LARGE SCALE GENOMIC DNA]</scope>
    <source>
        <strain evidence="4 5">PP31</strain>
    </source>
</reference>
<dbReference type="SUPFAM" id="SSF48498">
    <property type="entry name" value="Tetracyclin repressor-like, C-terminal domain"/>
    <property type="match status" value="1"/>
</dbReference>
<dbReference type="SUPFAM" id="SSF46689">
    <property type="entry name" value="Homeodomain-like"/>
    <property type="match status" value="1"/>
</dbReference>
<evidence type="ECO:0000313" key="4">
    <source>
        <dbReference type="EMBL" id="BBO74802.1"/>
    </source>
</evidence>
<dbReference type="InterPro" id="IPR036271">
    <property type="entry name" value="Tet_transcr_reg_TetR-rel_C_sf"/>
</dbReference>
<dbReference type="PROSITE" id="PS50977">
    <property type="entry name" value="HTH_TETR_2"/>
    <property type="match status" value="1"/>
</dbReference>
<sequence>MPPKQRFSPEDVIEAAFQVVRKQGWEGFSARTIANELNSSTRPIYDYFNSMENIEAEVVKKILAHFVDFLSQERTGDKWLDQALGYVLFASQEKHLFRCINDEKHTPFQRQFARQHWVKLGEELASDDRFKALPIESKHKIRAARWIMIHGLSYLISNGWFKTPITEDSILAEEMGYSLAEFLRKVNRGLYEEFKE</sequence>
<dbReference type="KEGG" id="dwd:DSCW_22190"/>
<dbReference type="Gene3D" id="1.10.357.10">
    <property type="entry name" value="Tetracycline Repressor, domain 2"/>
    <property type="match status" value="1"/>
</dbReference>
<feature type="domain" description="HTH tetR-type" evidence="3">
    <location>
        <begin position="6"/>
        <end position="66"/>
    </location>
</feature>
<name>A0A5K7YYP1_9BACT</name>
<dbReference type="EMBL" id="AP021875">
    <property type="protein sequence ID" value="BBO74802.1"/>
    <property type="molecule type" value="Genomic_DNA"/>
</dbReference>
<proteinExistence type="predicted"/>
<dbReference type="AlphaFoldDB" id="A0A5K7YYP1"/>
<gene>
    <name evidence="4" type="primary">acrR2</name>
    <name evidence="4" type="ORF">DSCW_22190</name>
</gene>
<dbReference type="GO" id="GO:0003677">
    <property type="term" value="F:DNA binding"/>
    <property type="evidence" value="ECO:0007669"/>
    <property type="project" value="UniProtKB-UniRule"/>
</dbReference>
<evidence type="ECO:0000259" key="3">
    <source>
        <dbReference type="PROSITE" id="PS50977"/>
    </source>
</evidence>
<evidence type="ECO:0000256" key="1">
    <source>
        <dbReference type="ARBA" id="ARBA00023125"/>
    </source>
</evidence>
<keyword evidence="1 2" id="KW-0238">DNA-binding</keyword>